<dbReference type="RefSeq" id="WP_377001908.1">
    <property type="nucleotide sequence ID" value="NZ_JBHSQE010000009.1"/>
</dbReference>
<dbReference type="PROSITE" id="PS50943">
    <property type="entry name" value="HTH_CROC1"/>
    <property type="match status" value="1"/>
</dbReference>
<feature type="domain" description="HTH cro/C1-type" evidence="2">
    <location>
        <begin position="39"/>
        <end position="83"/>
    </location>
</feature>
<keyword evidence="4" id="KW-1185">Reference proteome</keyword>
<dbReference type="CDD" id="cd00093">
    <property type="entry name" value="HTH_XRE"/>
    <property type="match status" value="1"/>
</dbReference>
<evidence type="ECO:0000313" key="3">
    <source>
        <dbReference type="EMBL" id="MFC6147288.1"/>
    </source>
</evidence>
<sequence length="90" mass="9291">MTGTSAPRKKTGKPAGDDPVLLELGAQLAQRRRDIGALQADIAEKAGVSRSTLHTIEHGGTGVRWEKVAAVAHALGLTMNFEATASAGEA</sequence>
<dbReference type="SMART" id="SM00530">
    <property type="entry name" value="HTH_XRE"/>
    <property type="match status" value="1"/>
</dbReference>
<reference evidence="4" key="1">
    <citation type="journal article" date="2019" name="Int. J. Syst. Evol. Microbiol.">
        <title>The Global Catalogue of Microorganisms (GCM) 10K type strain sequencing project: providing services to taxonomists for standard genome sequencing and annotation.</title>
        <authorList>
            <consortium name="The Broad Institute Genomics Platform"/>
            <consortium name="The Broad Institute Genome Sequencing Center for Infectious Disease"/>
            <person name="Wu L."/>
            <person name="Ma J."/>
        </authorList>
    </citation>
    <scope>NUCLEOTIDE SEQUENCE [LARGE SCALE GENOMIC DNA]</scope>
    <source>
        <strain evidence="4">CCUG 51943</strain>
    </source>
</reference>
<dbReference type="EMBL" id="JBHSQE010000009">
    <property type="protein sequence ID" value="MFC6147288.1"/>
    <property type="molecule type" value="Genomic_DNA"/>
</dbReference>
<dbReference type="Gene3D" id="1.10.260.40">
    <property type="entry name" value="lambda repressor-like DNA-binding domains"/>
    <property type="match status" value="1"/>
</dbReference>
<evidence type="ECO:0000256" key="1">
    <source>
        <dbReference type="SAM" id="MobiDB-lite"/>
    </source>
</evidence>
<evidence type="ECO:0000313" key="4">
    <source>
        <dbReference type="Proteomes" id="UP001596244"/>
    </source>
</evidence>
<dbReference type="InterPro" id="IPR001387">
    <property type="entry name" value="Cro/C1-type_HTH"/>
</dbReference>
<dbReference type="Proteomes" id="UP001596244">
    <property type="component" value="Unassembled WGS sequence"/>
</dbReference>
<gene>
    <name evidence="3" type="ORF">ACFPUZ_10790</name>
</gene>
<proteinExistence type="predicted"/>
<comment type="caution">
    <text evidence="3">The sequence shown here is derived from an EMBL/GenBank/DDBJ whole genome shotgun (WGS) entry which is preliminary data.</text>
</comment>
<dbReference type="InterPro" id="IPR010982">
    <property type="entry name" value="Lambda_DNA-bd_dom_sf"/>
</dbReference>
<organism evidence="3 4">
    <name type="scientific">Corynebacterium nasicanis</name>
    <dbReference type="NCBI Taxonomy" id="1448267"/>
    <lineage>
        <taxon>Bacteria</taxon>
        <taxon>Bacillati</taxon>
        <taxon>Actinomycetota</taxon>
        <taxon>Actinomycetes</taxon>
        <taxon>Mycobacteriales</taxon>
        <taxon>Corynebacteriaceae</taxon>
        <taxon>Corynebacterium</taxon>
    </lineage>
</organism>
<accession>A0ABW1QFN8</accession>
<dbReference type="SUPFAM" id="SSF47413">
    <property type="entry name" value="lambda repressor-like DNA-binding domains"/>
    <property type="match status" value="1"/>
</dbReference>
<feature type="region of interest" description="Disordered" evidence="1">
    <location>
        <begin position="1"/>
        <end position="20"/>
    </location>
</feature>
<protein>
    <submittedName>
        <fullName evidence="3">Helix-turn-helix domain-containing protein</fullName>
    </submittedName>
</protein>
<name>A0ABW1QFN8_9CORY</name>
<dbReference type="Pfam" id="PF13560">
    <property type="entry name" value="HTH_31"/>
    <property type="match status" value="1"/>
</dbReference>
<evidence type="ECO:0000259" key="2">
    <source>
        <dbReference type="PROSITE" id="PS50943"/>
    </source>
</evidence>